<feature type="transmembrane region" description="Helical" evidence="5">
    <location>
        <begin position="99"/>
        <end position="119"/>
    </location>
</feature>
<keyword evidence="4 5" id="KW-0472">Membrane</keyword>
<evidence type="ECO:0000256" key="2">
    <source>
        <dbReference type="ARBA" id="ARBA00022692"/>
    </source>
</evidence>
<dbReference type="Pfam" id="PF04479">
    <property type="entry name" value="RTA1"/>
    <property type="match status" value="1"/>
</dbReference>
<proteinExistence type="predicted"/>
<dbReference type="PROSITE" id="PS51257">
    <property type="entry name" value="PROKAR_LIPOPROTEIN"/>
    <property type="match status" value="1"/>
</dbReference>
<dbReference type="Proteomes" id="UP000075230">
    <property type="component" value="Unassembled WGS sequence"/>
</dbReference>
<reference evidence="7" key="2">
    <citation type="submission" date="2016-02" db="EMBL/GenBank/DDBJ databases">
        <title>Genome sequencing of Aspergillus luchuensis NBRC 4314.</title>
        <authorList>
            <person name="Yamada O."/>
        </authorList>
    </citation>
    <scope>NUCLEOTIDE SEQUENCE [LARGE SCALE GENOMIC DNA]</scope>
    <source>
        <strain evidence="7">RIB 2604</strain>
    </source>
</reference>
<feature type="transmembrane region" description="Helical" evidence="5">
    <location>
        <begin position="64"/>
        <end position="87"/>
    </location>
</feature>
<dbReference type="AlphaFoldDB" id="A0A146F5B6"/>
<keyword evidence="3 5" id="KW-1133">Transmembrane helix</keyword>
<name>A0A146F5B6_ASPKA</name>
<organism evidence="6 7">
    <name type="scientific">Aspergillus kawachii</name>
    <name type="common">White koji mold</name>
    <name type="synonym">Aspergillus awamori var. kawachi</name>
    <dbReference type="NCBI Taxonomy" id="1069201"/>
    <lineage>
        <taxon>Eukaryota</taxon>
        <taxon>Fungi</taxon>
        <taxon>Dikarya</taxon>
        <taxon>Ascomycota</taxon>
        <taxon>Pezizomycotina</taxon>
        <taxon>Eurotiomycetes</taxon>
        <taxon>Eurotiomycetidae</taxon>
        <taxon>Eurotiales</taxon>
        <taxon>Aspergillaceae</taxon>
        <taxon>Aspergillus</taxon>
        <taxon>Aspergillus subgen. Circumdati</taxon>
    </lineage>
</organism>
<accession>A0A146F5B6</accession>
<dbReference type="VEuPathDB" id="FungiDB:ASPFODRAFT_84617"/>
<sequence>MASEYRLYEYTPSTAAAITATACFGLITICHLIHYFAQRKWFFTPFIIGANVHTRRSGRAVDTVIINLVIVAVFLPGASCLGIVEFAQGRTGVLQRKEVWMYVFDGLLMVLVMVVLLVWHPSRLGNSHGKEEGVESSED</sequence>
<protein>
    <submittedName>
        <fullName evidence="6">RTA1 domain protein</fullName>
    </submittedName>
</protein>
<comment type="subcellular location">
    <subcellularLocation>
        <location evidence="1">Membrane</location>
        <topology evidence="1">Multi-pass membrane protein</topology>
    </subcellularLocation>
</comment>
<reference evidence="6 7" key="1">
    <citation type="journal article" date="2016" name="DNA Res.">
        <title>Genome sequence of Aspergillus luchuensis NBRC 4314.</title>
        <authorList>
            <person name="Yamada O."/>
            <person name="Machida M."/>
            <person name="Hosoyama A."/>
            <person name="Goto M."/>
            <person name="Takahashi T."/>
            <person name="Futagami T."/>
            <person name="Yamagata Y."/>
            <person name="Takeuchi M."/>
            <person name="Kobayashi T."/>
            <person name="Koike H."/>
            <person name="Abe K."/>
            <person name="Asai K."/>
            <person name="Arita M."/>
            <person name="Fujita N."/>
            <person name="Fukuda K."/>
            <person name="Higa K."/>
            <person name="Horikawa H."/>
            <person name="Ishikawa T."/>
            <person name="Jinno K."/>
            <person name="Kato Y."/>
            <person name="Kirimura K."/>
            <person name="Mizutani O."/>
            <person name="Nakasone K."/>
            <person name="Sano M."/>
            <person name="Shiraishi Y."/>
            <person name="Tsukahara M."/>
            <person name="Gomi K."/>
        </authorList>
    </citation>
    <scope>NUCLEOTIDE SEQUENCE [LARGE SCALE GENOMIC DNA]</scope>
    <source>
        <strain evidence="6 7">RIB 2604</strain>
    </source>
</reference>
<dbReference type="PANTHER" id="PTHR31465:SF35">
    <property type="entry name" value="RTA1 DOMAIN PROTEIN-RELATED"/>
    <property type="match status" value="1"/>
</dbReference>
<dbReference type="PANTHER" id="PTHR31465">
    <property type="entry name" value="PROTEIN RTA1-RELATED"/>
    <property type="match status" value="1"/>
</dbReference>
<evidence type="ECO:0000256" key="4">
    <source>
        <dbReference type="ARBA" id="ARBA00023136"/>
    </source>
</evidence>
<dbReference type="InterPro" id="IPR007568">
    <property type="entry name" value="RTA1"/>
</dbReference>
<keyword evidence="2 5" id="KW-0812">Transmembrane</keyword>
<evidence type="ECO:0000256" key="3">
    <source>
        <dbReference type="ARBA" id="ARBA00022989"/>
    </source>
</evidence>
<feature type="transmembrane region" description="Helical" evidence="5">
    <location>
        <begin position="15"/>
        <end position="37"/>
    </location>
</feature>
<gene>
    <name evidence="6" type="ORF">RIB2604_00804240</name>
</gene>
<evidence type="ECO:0000313" key="6">
    <source>
        <dbReference type="EMBL" id="GAT20943.1"/>
    </source>
</evidence>
<dbReference type="EMBL" id="BCWF01000008">
    <property type="protein sequence ID" value="GAT20943.1"/>
    <property type="molecule type" value="Genomic_DNA"/>
</dbReference>
<comment type="caution">
    <text evidence="6">The sequence shown here is derived from an EMBL/GenBank/DDBJ whole genome shotgun (WGS) entry which is preliminary data.</text>
</comment>
<dbReference type="GO" id="GO:0016020">
    <property type="term" value="C:membrane"/>
    <property type="evidence" value="ECO:0007669"/>
    <property type="project" value="UniProtKB-SubCell"/>
</dbReference>
<evidence type="ECO:0000256" key="1">
    <source>
        <dbReference type="ARBA" id="ARBA00004141"/>
    </source>
</evidence>
<evidence type="ECO:0000313" key="7">
    <source>
        <dbReference type="Proteomes" id="UP000075230"/>
    </source>
</evidence>
<evidence type="ECO:0000256" key="5">
    <source>
        <dbReference type="SAM" id="Phobius"/>
    </source>
</evidence>